<evidence type="ECO:0000313" key="2">
    <source>
        <dbReference type="EMBL" id="KAK8243771.1"/>
    </source>
</evidence>
<organism evidence="2 3">
    <name type="scientific">Phyllosticta capitalensis</name>
    <dbReference type="NCBI Taxonomy" id="121624"/>
    <lineage>
        <taxon>Eukaryota</taxon>
        <taxon>Fungi</taxon>
        <taxon>Dikarya</taxon>
        <taxon>Ascomycota</taxon>
        <taxon>Pezizomycotina</taxon>
        <taxon>Dothideomycetes</taxon>
        <taxon>Dothideomycetes incertae sedis</taxon>
        <taxon>Botryosphaeriales</taxon>
        <taxon>Phyllostictaceae</taxon>
        <taxon>Phyllosticta</taxon>
    </lineage>
</organism>
<reference evidence="2 3" key="1">
    <citation type="submission" date="2024-04" db="EMBL/GenBank/DDBJ databases">
        <title>Phyllosticta paracitricarpa is synonymous to the EU quarantine fungus P. citricarpa based on phylogenomic analyses.</title>
        <authorList>
            <consortium name="Lawrence Berkeley National Laboratory"/>
            <person name="Van Ingen-Buijs V.A."/>
            <person name="Van Westerhoven A.C."/>
            <person name="Haridas S."/>
            <person name="Skiadas P."/>
            <person name="Martin F."/>
            <person name="Groenewald J.Z."/>
            <person name="Crous P.W."/>
            <person name="Seidl M.F."/>
        </authorList>
    </citation>
    <scope>NUCLEOTIDE SEQUENCE [LARGE SCALE GENOMIC DNA]</scope>
    <source>
        <strain evidence="2 3">CBS 123374</strain>
    </source>
</reference>
<feature type="region of interest" description="Disordered" evidence="1">
    <location>
        <begin position="117"/>
        <end position="148"/>
    </location>
</feature>
<evidence type="ECO:0000256" key="1">
    <source>
        <dbReference type="SAM" id="MobiDB-lite"/>
    </source>
</evidence>
<dbReference type="Proteomes" id="UP001492380">
    <property type="component" value="Unassembled WGS sequence"/>
</dbReference>
<dbReference type="EMBL" id="JBBWRZ010000002">
    <property type="protein sequence ID" value="KAK8243771.1"/>
    <property type="molecule type" value="Genomic_DNA"/>
</dbReference>
<name>A0ABR1YYI7_9PEZI</name>
<protein>
    <recommendedName>
        <fullName evidence="4">Secreted protein</fullName>
    </recommendedName>
</protein>
<evidence type="ECO:0000313" key="3">
    <source>
        <dbReference type="Proteomes" id="UP001492380"/>
    </source>
</evidence>
<proteinExistence type="predicted"/>
<gene>
    <name evidence="2" type="ORF">HDK90DRAFT_133337</name>
</gene>
<comment type="caution">
    <text evidence="2">The sequence shown here is derived from an EMBL/GenBank/DDBJ whole genome shotgun (WGS) entry which is preliminary data.</text>
</comment>
<sequence length="148" mass="16058">MTGNLLYMFRTRSLGLAGWWSTWTACLLASLTTVPTSRPCDSASTTRQSLRRREIILSSSSPPSLPSANTASIYQWAVVPTSVIGADTRSLMFRRGHVSESGLAGYGTADPPLATWNGAGSGFKTRRQGEQRGKATMIPHFQPPSQRL</sequence>
<accession>A0ABR1YYI7</accession>
<keyword evidence="3" id="KW-1185">Reference proteome</keyword>
<evidence type="ECO:0008006" key="4">
    <source>
        <dbReference type="Google" id="ProtNLM"/>
    </source>
</evidence>